<evidence type="ECO:0000256" key="1">
    <source>
        <dbReference type="ARBA" id="ARBA00022729"/>
    </source>
</evidence>
<protein>
    <submittedName>
        <fullName evidence="3">TRAP transporter substrate-binding protein</fullName>
    </submittedName>
</protein>
<reference evidence="3" key="1">
    <citation type="submission" date="2022-01" db="EMBL/GenBank/DDBJ databases">
        <title>Jiella avicenniae sp. nov., a novel endophytic bacterium isolated from bark of Avicennia marina.</title>
        <authorList>
            <person name="Tuo L."/>
        </authorList>
    </citation>
    <scope>NUCLEOTIDE SEQUENCE</scope>
    <source>
        <strain evidence="3">CBK1P-4</strain>
    </source>
</reference>
<dbReference type="AlphaFoldDB" id="A0A9X1T5Y3"/>
<gene>
    <name evidence="3" type="ORF">LZD57_18710</name>
</gene>
<keyword evidence="1 2" id="KW-0732">Signal</keyword>
<dbReference type="Gene3D" id="3.40.190.170">
    <property type="entry name" value="Bacterial extracellular solute-binding protein, family 7"/>
    <property type="match status" value="1"/>
</dbReference>
<feature type="signal peptide" evidence="2">
    <location>
        <begin position="1"/>
        <end position="23"/>
    </location>
</feature>
<dbReference type="GO" id="GO:0055085">
    <property type="term" value="P:transmembrane transport"/>
    <property type="evidence" value="ECO:0007669"/>
    <property type="project" value="InterPro"/>
</dbReference>
<dbReference type="RefSeq" id="WP_233721080.1">
    <property type="nucleotide sequence ID" value="NZ_JAJUWU010000020.1"/>
</dbReference>
<dbReference type="EMBL" id="JAJUWU010000020">
    <property type="protein sequence ID" value="MCE7030026.1"/>
    <property type="molecule type" value="Genomic_DNA"/>
</dbReference>
<dbReference type="Proteomes" id="UP001139035">
    <property type="component" value="Unassembled WGS sequence"/>
</dbReference>
<dbReference type="Pfam" id="PF03480">
    <property type="entry name" value="DctP"/>
    <property type="match status" value="1"/>
</dbReference>
<sequence length="330" mass="35466">MMLKTIMAAGVSLGLAFAAGAAAAQERWDLANEYPPNSVHAQSADTFIKALDEASNGEIVVTAHHGAALGYKSVDQFDAVGDGAVQVASSFVGAWAGIDPIFLVSSLPFLAPTVKDTRALYEASKPYYEKVLADSNQVFLFATPWPPSGLWGNKPLDSMDAIKNVRIRTYDANGTITLRNAGAAPIQLSWADTVPQLTTGGIDGVLTSADGGAAAQLWEHQSHFTEVNYASPLQIVHMNKDVYDGLTDEQKEAVTKAAKEAEDFGWGLLENRVKENYAQMKENGMTIVTDVSSDYLAALGKAAEESIADWKAKFPDADALLSDYESRRKQ</sequence>
<proteinExistence type="predicted"/>
<evidence type="ECO:0000256" key="2">
    <source>
        <dbReference type="SAM" id="SignalP"/>
    </source>
</evidence>
<name>A0A9X1T5Y3_9HYPH</name>
<dbReference type="CDD" id="cd13602">
    <property type="entry name" value="PBP2_TRAP_BpDctp6_7"/>
    <property type="match status" value="1"/>
</dbReference>
<evidence type="ECO:0000313" key="4">
    <source>
        <dbReference type="Proteomes" id="UP001139035"/>
    </source>
</evidence>
<comment type="caution">
    <text evidence="3">The sequence shown here is derived from an EMBL/GenBank/DDBJ whole genome shotgun (WGS) entry which is preliminary data.</text>
</comment>
<organism evidence="3 4">
    <name type="scientific">Jiella avicenniae</name>
    <dbReference type="NCBI Taxonomy" id="2907202"/>
    <lineage>
        <taxon>Bacteria</taxon>
        <taxon>Pseudomonadati</taxon>
        <taxon>Pseudomonadota</taxon>
        <taxon>Alphaproteobacteria</taxon>
        <taxon>Hyphomicrobiales</taxon>
        <taxon>Aurantimonadaceae</taxon>
        <taxon>Jiella</taxon>
    </lineage>
</organism>
<keyword evidence="4" id="KW-1185">Reference proteome</keyword>
<dbReference type="PANTHER" id="PTHR33376:SF4">
    <property type="entry name" value="SIALIC ACID-BINDING PERIPLASMIC PROTEIN SIAP"/>
    <property type="match status" value="1"/>
</dbReference>
<dbReference type="PANTHER" id="PTHR33376">
    <property type="match status" value="1"/>
</dbReference>
<feature type="chain" id="PRO_5040721016" evidence="2">
    <location>
        <begin position="24"/>
        <end position="330"/>
    </location>
</feature>
<dbReference type="InterPro" id="IPR018389">
    <property type="entry name" value="DctP_fam"/>
</dbReference>
<evidence type="ECO:0000313" key="3">
    <source>
        <dbReference type="EMBL" id="MCE7030026.1"/>
    </source>
</evidence>
<accession>A0A9X1T5Y3</accession>
<dbReference type="InterPro" id="IPR038404">
    <property type="entry name" value="TRAP_DctP_sf"/>
</dbReference>
<dbReference type="NCBIfam" id="NF037995">
    <property type="entry name" value="TRAP_S1"/>
    <property type="match status" value="1"/>
</dbReference>